<name>A0ABQ6J851_9GAMM</name>
<dbReference type="Gene3D" id="3.90.190.10">
    <property type="entry name" value="Protein tyrosine phosphatase superfamily"/>
    <property type="match status" value="1"/>
</dbReference>
<dbReference type="RefSeq" id="WP_220774044.1">
    <property type="nucleotide sequence ID" value="NZ_BPFC01000081.1"/>
</dbReference>
<comment type="caution">
    <text evidence="3">The sequence shown here is derived from an EMBL/GenBank/DDBJ whole genome shotgun (WGS) entry which is preliminary data.</text>
</comment>
<reference evidence="4" key="1">
    <citation type="journal article" date="2019" name="Int. J. Syst. Evol. Microbiol.">
        <title>The Global Catalogue of Microorganisms (GCM) 10K type strain sequencing project: providing services to taxonomists for standard genome sequencing and annotation.</title>
        <authorList>
            <consortium name="The Broad Institute Genomics Platform"/>
            <consortium name="The Broad Institute Genome Sequencing Center for Infectious Disease"/>
            <person name="Wu L."/>
            <person name="Ma J."/>
        </authorList>
    </citation>
    <scope>NUCLEOTIDE SEQUENCE [LARGE SCALE GENOMIC DNA]</scope>
    <source>
        <strain evidence="4">NBRC 102030</strain>
    </source>
</reference>
<feature type="signal peptide" evidence="1">
    <location>
        <begin position="1"/>
        <end position="18"/>
    </location>
</feature>
<sequence>MKQAALIALLLCSPLVYADIDNIEKINDISALQQNDSQLLSSGLPSESQFTQLKQTGVDVVINLMPDNNKGAHQDEAKWVTQAGMEYVYIPVDWQNPQLTDVETFFKAMDAHAGQDILVHCFANYRASAFVYLYQLKQGKKPDMVQTMAPWGDELARYPQWQVLLNEVRTKYKF</sequence>
<dbReference type="Proteomes" id="UP001157046">
    <property type="component" value="Unassembled WGS sequence"/>
</dbReference>
<evidence type="ECO:0000313" key="3">
    <source>
        <dbReference type="EMBL" id="GMA83917.1"/>
    </source>
</evidence>
<dbReference type="SUPFAM" id="SSF52799">
    <property type="entry name" value="(Phosphotyrosine protein) phosphatases II"/>
    <property type="match status" value="1"/>
</dbReference>
<protein>
    <recommendedName>
        <fullName evidence="2">DSP-PTPase phosphatase fused to NAD+ Kinase domain-containing protein</fullName>
    </recommendedName>
</protein>
<gene>
    <name evidence="3" type="ORF">GCM10025855_34500</name>
</gene>
<evidence type="ECO:0000313" key="4">
    <source>
        <dbReference type="Proteomes" id="UP001157046"/>
    </source>
</evidence>
<organism evidence="3 4">
    <name type="scientific">Shewanella glacialipiscicola</name>
    <dbReference type="NCBI Taxonomy" id="614069"/>
    <lineage>
        <taxon>Bacteria</taxon>
        <taxon>Pseudomonadati</taxon>
        <taxon>Pseudomonadota</taxon>
        <taxon>Gammaproteobacteria</taxon>
        <taxon>Alteromonadales</taxon>
        <taxon>Shewanellaceae</taxon>
        <taxon>Shewanella</taxon>
    </lineage>
</organism>
<keyword evidence="4" id="KW-1185">Reference proteome</keyword>
<evidence type="ECO:0000259" key="2">
    <source>
        <dbReference type="Pfam" id="PF22741"/>
    </source>
</evidence>
<dbReference type="CDD" id="cd14503">
    <property type="entry name" value="PTP-bact"/>
    <property type="match status" value="1"/>
</dbReference>
<keyword evidence="1" id="KW-0732">Signal</keyword>
<dbReference type="InterPro" id="IPR029021">
    <property type="entry name" value="Prot-tyrosine_phosphatase-like"/>
</dbReference>
<dbReference type="Pfam" id="PF22741">
    <property type="entry name" value="PTP-NADK"/>
    <property type="match status" value="1"/>
</dbReference>
<feature type="domain" description="DSP-PTPase phosphatase fused to NAD+ Kinase" evidence="2">
    <location>
        <begin position="29"/>
        <end position="143"/>
    </location>
</feature>
<dbReference type="InterPro" id="IPR055214">
    <property type="entry name" value="PTP-NADK"/>
</dbReference>
<dbReference type="EMBL" id="BSUY01000001">
    <property type="protein sequence ID" value="GMA83917.1"/>
    <property type="molecule type" value="Genomic_DNA"/>
</dbReference>
<evidence type="ECO:0000256" key="1">
    <source>
        <dbReference type="SAM" id="SignalP"/>
    </source>
</evidence>
<accession>A0ABQ6J851</accession>
<proteinExistence type="predicted"/>
<feature type="chain" id="PRO_5046660636" description="DSP-PTPase phosphatase fused to NAD+ Kinase domain-containing protein" evidence="1">
    <location>
        <begin position="19"/>
        <end position="174"/>
    </location>
</feature>